<dbReference type="GO" id="GO:0000981">
    <property type="term" value="F:DNA-binding transcription factor activity, RNA polymerase II-specific"/>
    <property type="evidence" value="ECO:0007669"/>
    <property type="project" value="InterPro"/>
</dbReference>
<dbReference type="InterPro" id="IPR036864">
    <property type="entry name" value="Zn2-C6_fun-type_DNA-bd_sf"/>
</dbReference>
<feature type="domain" description="Xylanolytic transcriptional activator regulatory" evidence="7">
    <location>
        <begin position="241"/>
        <end position="426"/>
    </location>
</feature>
<dbReference type="PANTHER" id="PTHR47338">
    <property type="entry name" value="ZN(II)2CYS6 TRANSCRIPTION FACTOR (EUROFUNG)-RELATED"/>
    <property type="match status" value="1"/>
</dbReference>
<keyword evidence="3" id="KW-0805">Transcription regulation</keyword>
<evidence type="ECO:0000256" key="1">
    <source>
        <dbReference type="ARBA" id="ARBA00004123"/>
    </source>
</evidence>
<feature type="region of interest" description="Disordered" evidence="6">
    <location>
        <begin position="684"/>
        <end position="719"/>
    </location>
</feature>
<gene>
    <name evidence="8" type="ORF">K466DRAFT_489830</name>
</gene>
<sequence length="719" mass="79256">MPKASSATSPSSASTRSSTAAYQNAQVLRRNQACHQCRRRKLLNIPALVSDSDAKRPSCSTCVRSHAYAVAHAPPGTEHPPHPECTFDEVSEPSVVDTTEPKNRFERLENRISELEALLQEKDQASPTDKAVVPTRAGSAVSSFDSASLYFGFQSDSFDLNDNSSPVDPLGTMPSPNSSPLDDLAGIAAFLGTPAPLGYTSNGSYNRMDMMTPSWPRHLPNLSTLRHLVEAYFNFTPLAGRMFHAPTFLASLSLPPTHPKFPLPATLHAMCAMGSMYTAAITHMPSGTQRDTFAEIQIRAAKNALAASLRATSNIFESLQAQVIIASWYWYNARWSEACVAFAVSLRYAVPCGLNMCPPFESISTSSMSRSSIILPATNVIEDEMRRNTFWIAYMMERHFTSINSFATFLDDEDICQMLPVCAEQFDRGILVPPLDRQWSHDHHVIETQPEEQVDSFVLHVKATMLLSKIKLFNCRYKAKKHRGDPDYQPDPNGLPGLPRPGLGLTTTTRAFRELDDLIVTFRESFPPHLRDPMAGGTIDGSLLTALSSTYFATIILHEGHAHVGQPACVSSCKILASSRAILDLLHSAYSTSHNLATLGVFPMVCWFAACRVLIRFLRSALDAKSQEHITALKTEIDFIRTVITDIGESFPHAQQYGKMLTDYLSQTCGKEFVQARSMPAIIPSPSQQSQSSDELSMVPDSPQLNFNLDPHHPAMVEA</sequence>
<evidence type="ECO:0000256" key="3">
    <source>
        <dbReference type="ARBA" id="ARBA00023015"/>
    </source>
</evidence>
<keyword evidence="9" id="KW-1185">Reference proteome</keyword>
<keyword evidence="5" id="KW-0539">Nucleus</keyword>
<evidence type="ECO:0000256" key="5">
    <source>
        <dbReference type="ARBA" id="ARBA00023242"/>
    </source>
</evidence>
<dbReference type="GO" id="GO:0006351">
    <property type="term" value="P:DNA-templated transcription"/>
    <property type="evidence" value="ECO:0007669"/>
    <property type="project" value="InterPro"/>
</dbReference>
<proteinExistence type="predicted"/>
<dbReference type="InterPro" id="IPR007219">
    <property type="entry name" value="XnlR_reg_dom"/>
</dbReference>
<accession>A0A5C3PE23</accession>
<dbReference type="Pfam" id="PF04082">
    <property type="entry name" value="Fungal_trans"/>
    <property type="match status" value="1"/>
</dbReference>
<feature type="compositionally biased region" description="Low complexity" evidence="6">
    <location>
        <begin position="492"/>
        <end position="502"/>
    </location>
</feature>
<dbReference type="EMBL" id="ML211130">
    <property type="protein sequence ID" value="TFK88005.1"/>
    <property type="molecule type" value="Genomic_DNA"/>
</dbReference>
<dbReference type="GO" id="GO:0008270">
    <property type="term" value="F:zinc ion binding"/>
    <property type="evidence" value="ECO:0007669"/>
    <property type="project" value="InterPro"/>
</dbReference>
<evidence type="ECO:0000256" key="4">
    <source>
        <dbReference type="ARBA" id="ARBA00023163"/>
    </source>
</evidence>
<dbReference type="InParanoid" id="A0A5C3PE23"/>
<dbReference type="AlphaFoldDB" id="A0A5C3PE23"/>
<feature type="region of interest" description="Disordered" evidence="6">
    <location>
        <begin position="482"/>
        <end position="502"/>
    </location>
</feature>
<reference evidence="8 9" key="1">
    <citation type="journal article" date="2019" name="Nat. Ecol. Evol.">
        <title>Megaphylogeny resolves global patterns of mushroom evolution.</title>
        <authorList>
            <person name="Varga T."/>
            <person name="Krizsan K."/>
            <person name="Foldi C."/>
            <person name="Dima B."/>
            <person name="Sanchez-Garcia M."/>
            <person name="Sanchez-Ramirez S."/>
            <person name="Szollosi G.J."/>
            <person name="Szarkandi J.G."/>
            <person name="Papp V."/>
            <person name="Albert L."/>
            <person name="Andreopoulos W."/>
            <person name="Angelini C."/>
            <person name="Antonin V."/>
            <person name="Barry K.W."/>
            <person name="Bougher N.L."/>
            <person name="Buchanan P."/>
            <person name="Buyck B."/>
            <person name="Bense V."/>
            <person name="Catcheside P."/>
            <person name="Chovatia M."/>
            <person name="Cooper J."/>
            <person name="Damon W."/>
            <person name="Desjardin D."/>
            <person name="Finy P."/>
            <person name="Geml J."/>
            <person name="Haridas S."/>
            <person name="Hughes K."/>
            <person name="Justo A."/>
            <person name="Karasinski D."/>
            <person name="Kautmanova I."/>
            <person name="Kiss B."/>
            <person name="Kocsube S."/>
            <person name="Kotiranta H."/>
            <person name="LaButti K.M."/>
            <person name="Lechner B.E."/>
            <person name="Liimatainen K."/>
            <person name="Lipzen A."/>
            <person name="Lukacs Z."/>
            <person name="Mihaltcheva S."/>
            <person name="Morgado L.N."/>
            <person name="Niskanen T."/>
            <person name="Noordeloos M.E."/>
            <person name="Ohm R.A."/>
            <person name="Ortiz-Santana B."/>
            <person name="Ovrebo C."/>
            <person name="Racz N."/>
            <person name="Riley R."/>
            <person name="Savchenko A."/>
            <person name="Shiryaev A."/>
            <person name="Soop K."/>
            <person name="Spirin V."/>
            <person name="Szebenyi C."/>
            <person name="Tomsovsky M."/>
            <person name="Tulloss R.E."/>
            <person name="Uehling J."/>
            <person name="Grigoriev I.V."/>
            <person name="Vagvolgyi C."/>
            <person name="Papp T."/>
            <person name="Martin F.M."/>
            <person name="Miettinen O."/>
            <person name="Hibbett D.S."/>
            <person name="Nagy L.G."/>
        </authorList>
    </citation>
    <scope>NUCLEOTIDE SEQUENCE [LARGE SCALE GENOMIC DNA]</scope>
    <source>
        <strain evidence="8 9">HHB13444</strain>
    </source>
</reference>
<organism evidence="8 9">
    <name type="scientific">Polyporus arcularius HHB13444</name>
    <dbReference type="NCBI Taxonomy" id="1314778"/>
    <lineage>
        <taxon>Eukaryota</taxon>
        <taxon>Fungi</taxon>
        <taxon>Dikarya</taxon>
        <taxon>Basidiomycota</taxon>
        <taxon>Agaricomycotina</taxon>
        <taxon>Agaricomycetes</taxon>
        <taxon>Polyporales</taxon>
        <taxon>Polyporaceae</taxon>
        <taxon>Polyporus</taxon>
    </lineage>
</organism>
<feature type="compositionally biased region" description="Basic and acidic residues" evidence="6">
    <location>
        <begin position="710"/>
        <end position="719"/>
    </location>
</feature>
<dbReference type="InterPro" id="IPR050815">
    <property type="entry name" value="TF_fung"/>
</dbReference>
<dbReference type="InterPro" id="IPR001138">
    <property type="entry name" value="Zn2Cys6_DnaBD"/>
</dbReference>
<keyword evidence="4" id="KW-0804">Transcription</keyword>
<comment type="subcellular location">
    <subcellularLocation>
        <location evidence="1">Nucleus</location>
    </subcellularLocation>
</comment>
<dbReference type="GO" id="GO:0003677">
    <property type="term" value="F:DNA binding"/>
    <property type="evidence" value="ECO:0007669"/>
    <property type="project" value="InterPro"/>
</dbReference>
<dbReference type="CDD" id="cd00067">
    <property type="entry name" value="GAL4"/>
    <property type="match status" value="1"/>
</dbReference>
<evidence type="ECO:0000256" key="6">
    <source>
        <dbReference type="SAM" id="MobiDB-lite"/>
    </source>
</evidence>
<dbReference type="STRING" id="1314778.A0A5C3PE23"/>
<feature type="compositionally biased region" description="Low complexity" evidence="6">
    <location>
        <begin position="684"/>
        <end position="693"/>
    </location>
</feature>
<dbReference type="Gene3D" id="4.10.240.10">
    <property type="entry name" value="Zn(2)-C6 fungal-type DNA-binding domain"/>
    <property type="match status" value="1"/>
</dbReference>
<name>A0A5C3PE23_9APHY</name>
<dbReference type="GO" id="GO:0005634">
    <property type="term" value="C:nucleus"/>
    <property type="evidence" value="ECO:0007669"/>
    <property type="project" value="UniProtKB-SubCell"/>
</dbReference>
<protein>
    <recommendedName>
        <fullName evidence="7">Xylanolytic transcriptional activator regulatory domain-containing protein</fullName>
    </recommendedName>
</protein>
<evidence type="ECO:0000256" key="2">
    <source>
        <dbReference type="ARBA" id="ARBA00022723"/>
    </source>
</evidence>
<dbReference type="Proteomes" id="UP000308197">
    <property type="component" value="Unassembled WGS sequence"/>
</dbReference>
<keyword evidence="2" id="KW-0479">Metal-binding</keyword>
<dbReference type="PANTHER" id="PTHR47338:SF29">
    <property type="entry name" value="ZN(2)-C6 FUNGAL-TYPE DOMAIN-CONTAINING PROTEIN"/>
    <property type="match status" value="1"/>
</dbReference>
<evidence type="ECO:0000259" key="7">
    <source>
        <dbReference type="Pfam" id="PF04082"/>
    </source>
</evidence>
<evidence type="ECO:0000313" key="9">
    <source>
        <dbReference type="Proteomes" id="UP000308197"/>
    </source>
</evidence>
<feature type="region of interest" description="Disordered" evidence="6">
    <location>
        <begin position="1"/>
        <end position="21"/>
    </location>
</feature>
<evidence type="ECO:0000313" key="8">
    <source>
        <dbReference type="EMBL" id="TFK88005.1"/>
    </source>
</evidence>
<dbReference type="CDD" id="cd12148">
    <property type="entry name" value="fungal_TF_MHR"/>
    <property type="match status" value="1"/>
</dbReference>